<evidence type="ECO:0000313" key="1">
    <source>
        <dbReference type="EMBL" id="ANJ86787.1"/>
    </source>
</evidence>
<evidence type="ECO:0000313" key="2">
    <source>
        <dbReference type="Proteomes" id="UP000035050"/>
    </source>
</evidence>
<dbReference type="KEGG" id="pox:MB84_28035"/>
<dbReference type="InterPro" id="IPR027417">
    <property type="entry name" value="P-loop_NTPase"/>
</dbReference>
<dbReference type="EMBL" id="CP011518">
    <property type="protein sequence ID" value="ANJ86787.1"/>
    <property type="molecule type" value="Genomic_DNA"/>
</dbReference>
<geneLocation type="plasmid" evidence="1 2">
    <name>pPO70-1</name>
</geneLocation>
<name>A0A192B185_9BURK</name>
<proteinExistence type="predicted"/>
<dbReference type="AlphaFoldDB" id="A0A192B185"/>
<dbReference type="CDD" id="cd18785">
    <property type="entry name" value="SF2_C"/>
    <property type="match status" value="1"/>
</dbReference>
<keyword evidence="2" id="KW-1185">Reference proteome</keyword>
<dbReference type="Proteomes" id="UP000035050">
    <property type="component" value="Plasmid pPO70-1"/>
</dbReference>
<protein>
    <recommendedName>
        <fullName evidence="3">Helicase C-terminal domain-containing protein</fullName>
    </recommendedName>
</protein>
<dbReference type="Gene3D" id="3.40.50.300">
    <property type="entry name" value="P-loop containing nucleotide triphosphate hydrolases"/>
    <property type="match status" value="1"/>
</dbReference>
<keyword evidence="1" id="KW-0614">Plasmid</keyword>
<reference evidence="1" key="1">
    <citation type="submission" date="2016-06" db="EMBL/GenBank/DDBJ databases">
        <title>Pandoraea oxalativorans DSM 23570 Genome Sequencing.</title>
        <authorList>
            <person name="Ee R."/>
            <person name="Lim Y.-L."/>
            <person name="Yong D."/>
            <person name="Yin W.-F."/>
            <person name="Chan K.-G."/>
        </authorList>
    </citation>
    <scope>NUCLEOTIDE SEQUENCE</scope>
    <source>
        <strain evidence="1">DSM 23570</strain>
        <plasmid evidence="1">pPO70-1</plasmid>
    </source>
</reference>
<sequence>MLHERQIFKEKCPAENQFFSTFRFRISPVAYPLLRRDAMCLCSPRRQIISKARMLKGAVKSLFRLHGRLGRKARAAQLAALDALASDAPRVVLTTGRLVGEGFDHRALDTLVLAMPIAWKGILQQYAGRLHREHAGKTGVRVLDYVDGGHPILLRMWEKRQRGRPRRSTGCEPHRCLPIILYK</sequence>
<evidence type="ECO:0008006" key="3">
    <source>
        <dbReference type="Google" id="ProtNLM"/>
    </source>
</evidence>
<organism evidence="1 2">
    <name type="scientific">Pandoraea oxalativorans</name>
    <dbReference type="NCBI Taxonomy" id="573737"/>
    <lineage>
        <taxon>Bacteria</taxon>
        <taxon>Pseudomonadati</taxon>
        <taxon>Pseudomonadota</taxon>
        <taxon>Betaproteobacteria</taxon>
        <taxon>Burkholderiales</taxon>
        <taxon>Burkholderiaceae</taxon>
        <taxon>Pandoraea</taxon>
    </lineage>
</organism>
<accession>A0A192B185</accession>
<dbReference type="SUPFAM" id="SSF52540">
    <property type="entry name" value="P-loop containing nucleoside triphosphate hydrolases"/>
    <property type="match status" value="1"/>
</dbReference>
<gene>
    <name evidence="1" type="ORF">MB84_28035</name>
</gene>